<feature type="signal peptide" evidence="2">
    <location>
        <begin position="1"/>
        <end position="19"/>
    </location>
</feature>
<evidence type="ECO:0000256" key="2">
    <source>
        <dbReference type="SAM" id="SignalP"/>
    </source>
</evidence>
<evidence type="ECO:0000256" key="1">
    <source>
        <dbReference type="SAM" id="Phobius"/>
    </source>
</evidence>
<keyword evidence="1" id="KW-0812">Transmembrane</keyword>
<keyword evidence="1" id="KW-1133">Transmembrane helix</keyword>
<dbReference type="InParanoid" id="A0A0P9BMU4"/>
<keyword evidence="2" id="KW-0732">Signal</keyword>
<dbReference type="EMBL" id="CH902620">
    <property type="protein sequence ID" value="KPU73104.1"/>
    <property type="molecule type" value="Genomic_DNA"/>
</dbReference>
<protein>
    <recommendedName>
        <fullName evidence="5">Gustatory receptor</fullName>
    </recommendedName>
</protein>
<gene>
    <name evidence="3" type="primary">Dana\GF27769</name>
    <name evidence="3" type="ORF">GF27769</name>
</gene>
<proteinExistence type="predicted"/>
<reference evidence="3 4" key="1">
    <citation type="journal article" date="2007" name="Nature">
        <title>Evolution of genes and genomes on the Drosophila phylogeny.</title>
        <authorList>
            <consortium name="Drosophila 12 Genomes Consortium"/>
            <person name="Clark A.G."/>
            <person name="Eisen M.B."/>
            <person name="Smith D.R."/>
            <person name="Bergman C.M."/>
            <person name="Oliver B."/>
            <person name="Markow T.A."/>
            <person name="Kaufman T.C."/>
            <person name="Kellis M."/>
            <person name="Gelbart W."/>
            <person name="Iyer V.N."/>
            <person name="Pollard D.A."/>
            <person name="Sackton T.B."/>
            <person name="Larracuente A.M."/>
            <person name="Singh N.D."/>
            <person name="Abad J.P."/>
            <person name="Abt D.N."/>
            <person name="Adryan B."/>
            <person name="Aguade M."/>
            <person name="Akashi H."/>
            <person name="Anderson W.W."/>
            <person name="Aquadro C.F."/>
            <person name="Ardell D.H."/>
            <person name="Arguello R."/>
            <person name="Artieri C.G."/>
            <person name="Barbash D.A."/>
            <person name="Barker D."/>
            <person name="Barsanti P."/>
            <person name="Batterham P."/>
            <person name="Batzoglou S."/>
            <person name="Begun D."/>
            <person name="Bhutkar A."/>
            <person name="Blanco E."/>
            <person name="Bosak S.A."/>
            <person name="Bradley R.K."/>
            <person name="Brand A.D."/>
            <person name="Brent M.R."/>
            <person name="Brooks A.N."/>
            <person name="Brown R.H."/>
            <person name="Butlin R.K."/>
            <person name="Caggese C."/>
            <person name="Calvi B.R."/>
            <person name="Bernardo de Carvalho A."/>
            <person name="Caspi A."/>
            <person name="Castrezana S."/>
            <person name="Celniker S.E."/>
            <person name="Chang J.L."/>
            <person name="Chapple C."/>
            <person name="Chatterji S."/>
            <person name="Chinwalla A."/>
            <person name="Civetta A."/>
            <person name="Clifton S.W."/>
            <person name="Comeron J.M."/>
            <person name="Costello J.C."/>
            <person name="Coyne J.A."/>
            <person name="Daub J."/>
            <person name="David R.G."/>
            <person name="Delcher A.L."/>
            <person name="Delehaunty K."/>
            <person name="Do C.B."/>
            <person name="Ebling H."/>
            <person name="Edwards K."/>
            <person name="Eickbush T."/>
            <person name="Evans J.D."/>
            <person name="Filipski A."/>
            <person name="Findeiss S."/>
            <person name="Freyhult E."/>
            <person name="Fulton L."/>
            <person name="Fulton R."/>
            <person name="Garcia A.C."/>
            <person name="Gardiner A."/>
            <person name="Garfield D.A."/>
            <person name="Garvin B.E."/>
            <person name="Gibson G."/>
            <person name="Gilbert D."/>
            <person name="Gnerre S."/>
            <person name="Godfrey J."/>
            <person name="Good R."/>
            <person name="Gotea V."/>
            <person name="Gravely B."/>
            <person name="Greenberg A.J."/>
            <person name="Griffiths-Jones S."/>
            <person name="Gross S."/>
            <person name="Guigo R."/>
            <person name="Gustafson E.A."/>
            <person name="Haerty W."/>
            <person name="Hahn M.W."/>
            <person name="Halligan D.L."/>
            <person name="Halpern A.L."/>
            <person name="Halter G.M."/>
            <person name="Han M.V."/>
            <person name="Heger A."/>
            <person name="Hillier L."/>
            <person name="Hinrichs A.S."/>
            <person name="Holmes I."/>
            <person name="Hoskins R.A."/>
            <person name="Hubisz M.J."/>
            <person name="Hultmark D."/>
            <person name="Huntley M.A."/>
            <person name="Jaffe D.B."/>
            <person name="Jagadeeshan S."/>
            <person name="Jeck W.R."/>
            <person name="Johnson J."/>
            <person name="Jones C.D."/>
            <person name="Jordan W.C."/>
            <person name="Karpen G.H."/>
            <person name="Kataoka E."/>
            <person name="Keightley P.D."/>
            <person name="Kheradpour P."/>
            <person name="Kirkness E.F."/>
            <person name="Koerich L.B."/>
            <person name="Kristiansen K."/>
            <person name="Kudrna D."/>
            <person name="Kulathinal R.J."/>
            <person name="Kumar S."/>
            <person name="Kwok R."/>
            <person name="Lander E."/>
            <person name="Langley C.H."/>
            <person name="Lapoint R."/>
            <person name="Lazzaro B.P."/>
            <person name="Lee S.J."/>
            <person name="Levesque L."/>
            <person name="Li R."/>
            <person name="Lin C.F."/>
            <person name="Lin M.F."/>
            <person name="Lindblad-Toh K."/>
            <person name="Llopart A."/>
            <person name="Long M."/>
            <person name="Low L."/>
            <person name="Lozovsky E."/>
            <person name="Lu J."/>
            <person name="Luo M."/>
            <person name="Machado C.A."/>
            <person name="Makalowski W."/>
            <person name="Marzo M."/>
            <person name="Matsuda M."/>
            <person name="Matzkin L."/>
            <person name="McAllister B."/>
            <person name="McBride C.S."/>
            <person name="McKernan B."/>
            <person name="McKernan K."/>
            <person name="Mendez-Lago M."/>
            <person name="Minx P."/>
            <person name="Mollenhauer M.U."/>
            <person name="Montooth K."/>
            <person name="Mount S.M."/>
            <person name="Mu X."/>
            <person name="Myers E."/>
            <person name="Negre B."/>
            <person name="Newfeld S."/>
            <person name="Nielsen R."/>
            <person name="Noor M.A."/>
            <person name="O'Grady P."/>
            <person name="Pachter L."/>
            <person name="Papaceit M."/>
            <person name="Parisi M.J."/>
            <person name="Parisi M."/>
            <person name="Parts L."/>
            <person name="Pedersen J.S."/>
            <person name="Pesole G."/>
            <person name="Phillippy A.M."/>
            <person name="Ponting C.P."/>
            <person name="Pop M."/>
            <person name="Porcelli D."/>
            <person name="Powell J.R."/>
            <person name="Prohaska S."/>
            <person name="Pruitt K."/>
            <person name="Puig M."/>
            <person name="Quesneville H."/>
            <person name="Ram K.R."/>
            <person name="Rand D."/>
            <person name="Rasmussen M.D."/>
            <person name="Reed L.K."/>
            <person name="Reenan R."/>
            <person name="Reily A."/>
            <person name="Remington K.A."/>
            <person name="Rieger T.T."/>
            <person name="Ritchie M.G."/>
            <person name="Robin C."/>
            <person name="Rogers Y.H."/>
            <person name="Rohde C."/>
            <person name="Rozas J."/>
            <person name="Rubenfield M.J."/>
            <person name="Ruiz A."/>
            <person name="Russo S."/>
            <person name="Salzberg S.L."/>
            <person name="Sanchez-Gracia A."/>
            <person name="Saranga D.J."/>
            <person name="Sato H."/>
            <person name="Schaeffer S.W."/>
            <person name="Schatz M.C."/>
            <person name="Schlenke T."/>
            <person name="Schwartz R."/>
            <person name="Segarra C."/>
            <person name="Singh R.S."/>
            <person name="Sirot L."/>
            <person name="Sirota M."/>
            <person name="Sisneros N.B."/>
            <person name="Smith C.D."/>
            <person name="Smith T.F."/>
            <person name="Spieth J."/>
            <person name="Stage D.E."/>
            <person name="Stark A."/>
            <person name="Stephan W."/>
            <person name="Strausberg R.L."/>
            <person name="Strempel S."/>
            <person name="Sturgill D."/>
            <person name="Sutton G."/>
            <person name="Sutton G.G."/>
            <person name="Tao W."/>
            <person name="Teichmann S."/>
            <person name="Tobari Y.N."/>
            <person name="Tomimura Y."/>
            <person name="Tsolas J.M."/>
            <person name="Valente V.L."/>
            <person name="Venter E."/>
            <person name="Venter J.C."/>
            <person name="Vicario S."/>
            <person name="Vieira F.G."/>
            <person name="Vilella A.J."/>
            <person name="Villasante A."/>
            <person name="Walenz B."/>
            <person name="Wang J."/>
            <person name="Wasserman M."/>
            <person name="Watts T."/>
            <person name="Wilson D."/>
            <person name="Wilson R.K."/>
            <person name="Wing R.A."/>
            <person name="Wolfner M.F."/>
            <person name="Wong A."/>
            <person name="Wong G.K."/>
            <person name="Wu C.I."/>
            <person name="Wu G."/>
            <person name="Yamamoto D."/>
            <person name="Yang H.P."/>
            <person name="Yang S.P."/>
            <person name="Yorke J.A."/>
            <person name="Yoshida K."/>
            <person name="Zdobnov E."/>
            <person name="Zhang P."/>
            <person name="Zhang Y."/>
            <person name="Zimin A.V."/>
            <person name="Baldwin J."/>
            <person name="Abdouelleil A."/>
            <person name="Abdulkadir J."/>
            <person name="Abebe A."/>
            <person name="Abera B."/>
            <person name="Abreu J."/>
            <person name="Acer S.C."/>
            <person name="Aftuck L."/>
            <person name="Alexander A."/>
            <person name="An P."/>
            <person name="Anderson E."/>
            <person name="Anderson S."/>
            <person name="Arachi H."/>
            <person name="Azer M."/>
            <person name="Bachantsang P."/>
            <person name="Barry A."/>
            <person name="Bayul T."/>
            <person name="Berlin A."/>
            <person name="Bessette D."/>
            <person name="Bloom T."/>
            <person name="Blye J."/>
            <person name="Boguslavskiy L."/>
            <person name="Bonnet C."/>
            <person name="Boukhgalter B."/>
            <person name="Bourzgui I."/>
            <person name="Brown A."/>
            <person name="Cahill P."/>
            <person name="Channer S."/>
            <person name="Cheshatsang Y."/>
            <person name="Chuda L."/>
            <person name="Citroen M."/>
            <person name="Collymore A."/>
            <person name="Cooke P."/>
            <person name="Costello M."/>
            <person name="D'Aco K."/>
            <person name="Daza R."/>
            <person name="De Haan G."/>
            <person name="DeGray S."/>
            <person name="DeMaso C."/>
            <person name="Dhargay N."/>
            <person name="Dooley K."/>
            <person name="Dooley E."/>
            <person name="Doricent M."/>
            <person name="Dorje P."/>
            <person name="Dorjee K."/>
            <person name="Dupes A."/>
            <person name="Elong R."/>
            <person name="Falk J."/>
            <person name="Farina A."/>
            <person name="Faro S."/>
            <person name="Ferguson D."/>
            <person name="Fisher S."/>
            <person name="Foley C.D."/>
            <person name="Franke A."/>
            <person name="Friedrich D."/>
            <person name="Gadbois L."/>
            <person name="Gearin G."/>
            <person name="Gearin C.R."/>
            <person name="Giannoukos G."/>
            <person name="Goode T."/>
            <person name="Graham J."/>
            <person name="Grandbois E."/>
            <person name="Grewal S."/>
            <person name="Gyaltsen K."/>
            <person name="Hafez N."/>
            <person name="Hagos B."/>
            <person name="Hall J."/>
            <person name="Henson C."/>
            <person name="Hollinger A."/>
            <person name="Honan T."/>
            <person name="Huard M.D."/>
            <person name="Hughes L."/>
            <person name="Hurhula B."/>
            <person name="Husby M.E."/>
            <person name="Kamat A."/>
            <person name="Kanga B."/>
            <person name="Kashin S."/>
            <person name="Khazanovich D."/>
            <person name="Kisner P."/>
            <person name="Lance K."/>
            <person name="Lara M."/>
            <person name="Lee W."/>
            <person name="Lennon N."/>
            <person name="Letendre F."/>
            <person name="LeVine R."/>
            <person name="Lipovsky A."/>
            <person name="Liu X."/>
            <person name="Liu J."/>
            <person name="Liu S."/>
            <person name="Lokyitsang T."/>
            <person name="Lokyitsang Y."/>
            <person name="Lubonja R."/>
            <person name="Lui A."/>
            <person name="MacDonald P."/>
            <person name="Magnisalis V."/>
            <person name="Maru K."/>
            <person name="Matthews C."/>
            <person name="McCusker W."/>
            <person name="McDonough S."/>
            <person name="Mehta T."/>
            <person name="Meldrim J."/>
            <person name="Meneus L."/>
            <person name="Mihai O."/>
            <person name="Mihalev A."/>
            <person name="Mihova T."/>
            <person name="Mittelman R."/>
            <person name="Mlenga V."/>
            <person name="Montmayeur A."/>
            <person name="Mulrain L."/>
            <person name="Navidi A."/>
            <person name="Naylor J."/>
            <person name="Negash T."/>
            <person name="Nguyen T."/>
            <person name="Nguyen N."/>
            <person name="Nicol R."/>
            <person name="Norbu C."/>
            <person name="Norbu N."/>
            <person name="Novod N."/>
            <person name="O'Neill B."/>
            <person name="Osman S."/>
            <person name="Markiewicz E."/>
            <person name="Oyono O.L."/>
            <person name="Patti C."/>
            <person name="Phunkhang P."/>
            <person name="Pierre F."/>
            <person name="Priest M."/>
            <person name="Raghuraman S."/>
            <person name="Rege F."/>
            <person name="Reyes R."/>
            <person name="Rise C."/>
            <person name="Rogov P."/>
            <person name="Ross K."/>
            <person name="Ryan E."/>
            <person name="Settipalli S."/>
            <person name="Shea T."/>
            <person name="Sherpa N."/>
            <person name="Shi L."/>
            <person name="Shih D."/>
            <person name="Sparrow T."/>
            <person name="Spaulding J."/>
            <person name="Stalker J."/>
            <person name="Stange-Thomann N."/>
            <person name="Stavropoulos S."/>
            <person name="Stone C."/>
            <person name="Strader C."/>
            <person name="Tesfaye S."/>
            <person name="Thomson T."/>
            <person name="Thoulutsang Y."/>
            <person name="Thoulutsang D."/>
            <person name="Topham K."/>
            <person name="Topping I."/>
            <person name="Tsamla T."/>
            <person name="Vassiliev H."/>
            <person name="Vo A."/>
            <person name="Wangchuk T."/>
            <person name="Wangdi T."/>
            <person name="Weiand M."/>
            <person name="Wilkinson J."/>
            <person name="Wilson A."/>
            <person name="Yadav S."/>
            <person name="Young G."/>
            <person name="Yu Q."/>
            <person name="Zembek L."/>
            <person name="Zhong D."/>
            <person name="Zimmer A."/>
            <person name="Zwirko Z."/>
            <person name="Jaffe D.B."/>
            <person name="Alvarez P."/>
            <person name="Brockman W."/>
            <person name="Butler J."/>
            <person name="Chin C."/>
            <person name="Gnerre S."/>
            <person name="Grabherr M."/>
            <person name="Kleber M."/>
            <person name="Mauceli E."/>
            <person name="MacCallum I."/>
        </authorList>
    </citation>
    <scope>NUCLEOTIDE SEQUENCE [LARGE SCALE GENOMIC DNA]</scope>
    <source>
        <strain evidence="4">Tucson 14024-0371.13</strain>
    </source>
</reference>
<organism evidence="3 4">
    <name type="scientific">Drosophila ananassae</name>
    <name type="common">Fruit fly</name>
    <dbReference type="NCBI Taxonomy" id="7217"/>
    <lineage>
        <taxon>Eukaryota</taxon>
        <taxon>Metazoa</taxon>
        <taxon>Ecdysozoa</taxon>
        <taxon>Arthropoda</taxon>
        <taxon>Hexapoda</taxon>
        <taxon>Insecta</taxon>
        <taxon>Pterygota</taxon>
        <taxon>Neoptera</taxon>
        <taxon>Endopterygota</taxon>
        <taxon>Diptera</taxon>
        <taxon>Brachycera</taxon>
        <taxon>Muscomorpha</taxon>
        <taxon>Ephydroidea</taxon>
        <taxon>Drosophilidae</taxon>
        <taxon>Drosophila</taxon>
        <taxon>Sophophora</taxon>
    </lineage>
</organism>
<evidence type="ECO:0008006" key="5">
    <source>
        <dbReference type="Google" id="ProtNLM"/>
    </source>
</evidence>
<evidence type="ECO:0000313" key="3">
    <source>
        <dbReference type="EMBL" id="KPU73104.1"/>
    </source>
</evidence>
<accession>A0A0P9BMU4</accession>
<feature type="transmembrane region" description="Helical" evidence="1">
    <location>
        <begin position="54"/>
        <end position="75"/>
    </location>
</feature>
<dbReference type="Proteomes" id="UP000007801">
    <property type="component" value="Unassembled WGS sequence"/>
</dbReference>
<name>A0A0P9BMU4_DROAN</name>
<evidence type="ECO:0000313" key="4">
    <source>
        <dbReference type="Proteomes" id="UP000007801"/>
    </source>
</evidence>
<feature type="chain" id="PRO_5006155582" description="Gustatory receptor" evidence="2">
    <location>
        <begin position="20"/>
        <end position="185"/>
    </location>
</feature>
<feature type="transmembrane region" description="Helical" evidence="1">
    <location>
        <begin position="87"/>
        <end position="109"/>
    </location>
</feature>
<keyword evidence="1" id="KW-0472">Membrane</keyword>
<keyword evidence="4" id="KW-1185">Reference proteome</keyword>
<dbReference type="AlphaFoldDB" id="A0A0P9BMU4"/>
<sequence length="185" mass="22102">MSCLTSVLQLLQVLTTLSGCNFYQYVEGERRPFEPNQKLYKTVEALHGYWLRPWLILMFFRHLSNLLLQFLWGLTEYSSNSLNSLVVMYKVDCVALMYQNMIIILAIYYNFRYRINRLKHVLDEFYRMYHQYFQINGQKVKVNLLCTLFPTIRMIIACSTPLTNPRLVNFGQLTFLMEFTTLLFL</sequence>